<evidence type="ECO:0000259" key="3">
    <source>
        <dbReference type="Pfam" id="PF04884"/>
    </source>
</evidence>
<evidence type="ECO:0000256" key="1">
    <source>
        <dbReference type="ARBA" id="ARBA00007558"/>
    </source>
</evidence>
<keyword evidence="6" id="KW-1185">Reference proteome</keyword>
<dbReference type="InterPro" id="IPR054549">
    <property type="entry name" value="UVB_sens_RUS_dom"/>
</dbReference>
<dbReference type="PANTHER" id="PTHR12770:SF27">
    <property type="entry name" value="PROTEIN ROOT UVB SENSITIVE 5"/>
    <property type="match status" value="1"/>
</dbReference>
<evidence type="ECO:0000256" key="2">
    <source>
        <dbReference type="SAM" id="Phobius"/>
    </source>
</evidence>
<organism evidence="5 6">
    <name type="scientific">Cyanidiococcus yangmingshanensis</name>
    <dbReference type="NCBI Taxonomy" id="2690220"/>
    <lineage>
        <taxon>Eukaryota</taxon>
        <taxon>Rhodophyta</taxon>
        <taxon>Bangiophyceae</taxon>
        <taxon>Cyanidiales</taxon>
        <taxon>Cyanidiaceae</taxon>
        <taxon>Cyanidiococcus</taxon>
    </lineage>
</organism>
<reference evidence="5 6" key="1">
    <citation type="journal article" date="2020" name="J. Phycol.">
        <title>Comparative genome analysis reveals Cyanidiococcus gen. nov., a new extremophilic red algal genus sister to Cyanidioschyzon (Cyanidioschyzonaceae, Rhodophyta).</title>
        <authorList>
            <person name="Liu S.-L."/>
            <person name="Chiang Y.-R."/>
            <person name="Yoon H.S."/>
            <person name="Fu H.-Y."/>
        </authorList>
    </citation>
    <scope>NUCLEOTIDE SEQUENCE [LARGE SCALE GENOMIC DNA]</scope>
    <source>
        <strain evidence="5 6">THAL066</strain>
    </source>
</reference>
<evidence type="ECO:0000259" key="4">
    <source>
        <dbReference type="Pfam" id="PF24160"/>
    </source>
</evidence>
<comment type="similarity">
    <text evidence="1">Belongs to the RUS1 family.</text>
</comment>
<comment type="caution">
    <text evidence="5">The sequence shown here is derived from an EMBL/GenBank/DDBJ whole genome shotgun (WGS) entry which is preliminary data.</text>
</comment>
<proteinExistence type="inferred from homology"/>
<feature type="transmembrane region" description="Helical" evidence="2">
    <location>
        <begin position="122"/>
        <end position="140"/>
    </location>
</feature>
<dbReference type="PANTHER" id="PTHR12770">
    <property type="entry name" value="RUS1 FAMILY PROTEIN C16ORF58"/>
    <property type="match status" value="1"/>
</dbReference>
<feature type="transmembrane region" description="Helical" evidence="2">
    <location>
        <begin position="146"/>
        <end position="168"/>
    </location>
</feature>
<dbReference type="InterPro" id="IPR006968">
    <property type="entry name" value="RUS_fam"/>
</dbReference>
<dbReference type="Proteomes" id="UP000530660">
    <property type="component" value="Unassembled WGS sequence"/>
</dbReference>
<feature type="domain" description="Protein root UVB sensitive/RUS" evidence="3">
    <location>
        <begin position="1"/>
        <end position="188"/>
    </location>
</feature>
<dbReference type="EMBL" id="VWRR01000009">
    <property type="protein sequence ID" value="KAF6002850.1"/>
    <property type="molecule type" value="Genomic_DNA"/>
</dbReference>
<protein>
    <submittedName>
        <fullName evidence="5">Uncharacterized protein</fullName>
    </submittedName>
</protein>
<accession>A0A7J7IJC6</accession>
<evidence type="ECO:0000313" key="5">
    <source>
        <dbReference type="EMBL" id="KAF6002850.1"/>
    </source>
</evidence>
<gene>
    <name evidence="5" type="ORF">F1559_004427</name>
</gene>
<dbReference type="AlphaFoldDB" id="A0A7J7IJC6"/>
<sequence>MLIAIGVAKEATVGVSAAVQWVLKDGLGRIAAIIFGSVLGNRYDADPKRWRMRGDMLYTIGVGTEIATRLAPQYFLLVGTAANAIKSVSYMMRLPTAAAIRRHFSLRENFGDLSAKANSQEVLSMLIGTFIGIGFSYVIGGSLRALIGFYIVYVQTFILFNFWSLRVLHMRTLNLQRTLIVMRCYWNSGGVETCSVAVANQAENFLLPSRLGSARRVRFGCRVGEAFETVSQLEATIARQQQWRRQWLHGTERSQQNGASATSIAPAVDEVADDRYLLSVDAVRGRVYIVLHRDANVADELRALMHASYLVRTDWGAPPDLSLDRVRDGYMLACAETPVLVQRMRAVGWNVDEFVHAGGERARAIWGMDVTQAFQSDARTEQVTQNMSRLMHRAMAKSPSSVGSYELLTSVEEARLPEAEKIEDSLSMSPWGPTVPEISFGSELDFAS</sequence>
<keyword evidence="2" id="KW-1133">Transmembrane helix</keyword>
<dbReference type="OrthoDB" id="4476at2759"/>
<dbReference type="Pfam" id="PF04884">
    <property type="entry name" value="UVB_sens_prot"/>
    <property type="match status" value="1"/>
</dbReference>
<dbReference type="InterPro" id="IPR055412">
    <property type="entry name" value="UVB_sens_C"/>
</dbReference>
<feature type="domain" description="Root UVB sensitive protein C-terminal" evidence="4">
    <location>
        <begin position="272"/>
        <end position="312"/>
    </location>
</feature>
<keyword evidence="2" id="KW-0472">Membrane</keyword>
<evidence type="ECO:0000313" key="6">
    <source>
        <dbReference type="Proteomes" id="UP000530660"/>
    </source>
</evidence>
<name>A0A7J7IJC6_9RHOD</name>
<keyword evidence="2" id="KW-0812">Transmembrane</keyword>
<dbReference type="Pfam" id="PF24160">
    <property type="entry name" value="UVB_sens_C"/>
    <property type="match status" value="1"/>
</dbReference>